<comment type="cofactor">
    <cofactor evidence="15">
        <name>Mg(2+)</name>
        <dbReference type="ChEBI" id="CHEBI:18420"/>
    </cofactor>
    <text evidence="15">Binds 1 Mg(2+) ion per subunit.</text>
</comment>
<keyword evidence="10 15" id="KW-0238">DNA-binding</keyword>
<evidence type="ECO:0000256" key="9">
    <source>
        <dbReference type="ARBA" id="ARBA00022842"/>
    </source>
</evidence>
<evidence type="ECO:0000259" key="18">
    <source>
        <dbReference type="PROSITE" id="PS51198"/>
    </source>
</evidence>
<keyword evidence="6 15" id="KW-0347">Helicase</keyword>
<evidence type="ECO:0000313" key="20">
    <source>
        <dbReference type="EMBL" id="MBK4739131.1"/>
    </source>
</evidence>
<dbReference type="Gene3D" id="3.40.50.300">
    <property type="entry name" value="P-loop containing nucleotide triphosphate hydrolases"/>
    <property type="match status" value="2"/>
</dbReference>
<dbReference type="EC" id="3.1.11.5" evidence="15"/>
<evidence type="ECO:0000256" key="17">
    <source>
        <dbReference type="SAM" id="MobiDB-lite"/>
    </source>
</evidence>
<evidence type="ECO:0000256" key="3">
    <source>
        <dbReference type="ARBA" id="ARBA00022741"/>
    </source>
</evidence>
<evidence type="ECO:0000256" key="11">
    <source>
        <dbReference type="ARBA" id="ARBA00023204"/>
    </source>
</evidence>
<dbReference type="Proteomes" id="UP000622890">
    <property type="component" value="Unassembled WGS sequence"/>
</dbReference>
<dbReference type="HAMAP" id="MF_01485">
    <property type="entry name" value="RecB"/>
    <property type="match status" value="1"/>
</dbReference>
<feature type="binding site" evidence="16">
    <location>
        <begin position="20"/>
        <end position="27"/>
    </location>
    <ligand>
        <name>ATP</name>
        <dbReference type="ChEBI" id="CHEBI:30616"/>
    </ligand>
</feature>
<dbReference type="InterPro" id="IPR014016">
    <property type="entry name" value="UvrD-like_ATP-bd"/>
</dbReference>
<evidence type="ECO:0000313" key="21">
    <source>
        <dbReference type="Proteomes" id="UP000622890"/>
    </source>
</evidence>
<feature type="binding site" evidence="15">
    <location>
        <position position="1095"/>
    </location>
    <ligand>
        <name>Mg(2+)</name>
        <dbReference type="ChEBI" id="CHEBI:18420"/>
    </ligand>
</feature>
<dbReference type="SUPFAM" id="SSF52980">
    <property type="entry name" value="Restriction endonuclease-like"/>
    <property type="match status" value="1"/>
</dbReference>
<evidence type="ECO:0000256" key="7">
    <source>
        <dbReference type="ARBA" id="ARBA00022839"/>
    </source>
</evidence>
<evidence type="ECO:0000259" key="19">
    <source>
        <dbReference type="PROSITE" id="PS51217"/>
    </source>
</evidence>
<dbReference type="GO" id="GO:0003677">
    <property type="term" value="F:DNA binding"/>
    <property type="evidence" value="ECO:0007669"/>
    <property type="project" value="UniProtKB-UniRule"/>
</dbReference>
<gene>
    <name evidence="15 20" type="primary">recB</name>
    <name evidence="20" type="ORF">JJB74_31410</name>
</gene>
<dbReference type="InterPro" id="IPR014017">
    <property type="entry name" value="DNA_helicase_UvrD-like_C"/>
</dbReference>
<comment type="caution">
    <text evidence="20">The sequence shown here is derived from an EMBL/GenBank/DDBJ whole genome shotgun (WGS) entry which is preliminary data.</text>
</comment>
<keyword evidence="4 15" id="KW-0227">DNA damage</keyword>
<dbReference type="GO" id="GO:0005524">
    <property type="term" value="F:ATP binding"/>
    <property type="evidence" value="ECO:0007669"/>
    <property type="project" value="UniProtKB-UniRule"/>
</dbReference>
<feature type="region of interest" description="Nuclease activity, interacts with RecD and RecA" evidence="15">
    <location>
        <begin position="924"/>
        <end position="1208"/>
    </location>
</feature>
<organism evidence="20 21">
    <name type="scientific">Noviherbaspirillum pedocola</name>
    <dbReference type="NCBI Taxonomy" id="2801341"/>
    <lineage>
        <taxon>Bacteria</taxon>
        <taxon>Pseudomonadati</taxon>
        <taxon>Pseudomonadota</taxon>
        <taxon>Betaproteobacteria</taxon>
        <taxon>Burkholderiales</taxon>
        <taxon>Oxalobacteraceae</taxon>
        <taxon>Noviherbaspirillum</taxon>
    </lineage>
</organism>
<name>A0A934T1K6_9BURK</name>
<feature type="domain" description="UvrD-like helicase ATP-binding" evidence="18">
    <location>
        <begin position="1"/>
        <end position="463"/>
    </location>
</feature>
<keyword evidence="3 15" id="KW-0547">Nucleotide-binding</keyword>
<evidence type="ECO:0000256" key="15">
    <source>
        <dbReference type="HAMAP-Rule" id="MF_01485"/>
    </source>
</evidence>
<dbReference type="PROSITE" id="PS51198">
    <property type="entry name" value="UVRD_HELICASE_ATP_BIND"/>
    <property type="match status" value="1"/>
</dbReference>
<evidence type="ECO:0000256" key="1">
    <source>
        <dbReference type="ARBA" id="ARBA00022722"/>
    </source>
</evidence>
<proteinExistence type="inferred from homology"/>
<dbReference type="GO" id="GO:0009338">
    <property type="term" value="C:exodeoxyribonuclease V complex"/>
    <property type="evidence" value="ECO:0007669"/>
    <property type="project" value="TreeGrafter"/>
</dbReference>
<dbReference type="CDD" id="cd22352">
    <property type="entry name" value="RecB_C-like"/>
    <property type="match status" value="1"/>
</dbReference>
<comment type="catalytic activity">
    <reaction evidence="15">
        <text>Exonucleolytic cleavage (in the presence of ATP) in either 5'- to 3'- or 3'- to 5'-direction to yield 5'-phosphooligonucleotides.</text>
        <dbReference type="EC" id="3.1.11.5"/>
    </reaction>
</comment>
<dbReference type="GO" id="GO:0000287">
    <property type="term" value="F:magnesium ion binding"/>
    <property type="evidence" value="ECO:0007669"/>
    <property type="project" value="UniProtKB-UniRule"/>
</dbReference>
<dbReference type="EC" id="5.6.2.4" evidence="15"/>
<feature type="active site" description="For nuclease activity" evidence="15">
    <location>
        <position position="1108"/>
    </location>
</feature>
<keyword evidence="11 15" id="KW-0234">DNA repair</keyword>
<dbReference type="Pfam" id="PF12705">
    <property type="entry name" value="PDDEXK_1"/>
    <property type="match status" value="1"/>
</dbReference>
<protein>
    <recommendedName>
        <fullName evidence="15">RecBCD enzyme subunit RecB</fullName>
        <ecNumber evidence="15">3.1.11.5</ecNumber>
        <ecNumber evidence="15">5.6.2.4</ecNumber>
    </recommendedName>
    <alternativeName>
        <fullName evidence="15">DNA 3'-5' helicase subunit RecB</fullName>
    </alternativeName>
    <alternativeName>
        <fullName evidence="15">Exonuclease V subunit RecB</fullName>
        <shortName evidence="15">ExoV subunit RecB</shortName>
    </alternativeName>
    <alternativeName>
        <fullName evidence="15">Helicase/nuclease RecBCD subunit RecB</fullName>
    </alternativeName>
</protein>
<dbReference type="PANTHER" id="PTHR11070">
    <property type="entry name" value="UVRD / RECB / PCRA DNA HELICASE FAMILY MEMBER"/>
    <property type="match status" value="1"/>
</dbReference>
<evidence type="ECO:0000256" key="13">
    <source>
        <dbReference type="ARBA" id="ARBA00034617"/>
    </source>
</evidence>
<dbReference type="Gene3D" id="3.90.320.10">
    <property type="match status" value="1"/>
</dbReference>
<evidence type="ECO:0000256" key="8">
    <source>
        <dbReference type="ARBA" id="ARBA00022840"/>
    </source>
</evidence>
<dbReference type="NCBIfam" id="TIGR00609">
    <property type="entry name" value="recB"/>
    <property type="match status" value="1"/>
</dbReference>
<feature type="region of interest" description="Disordered" evidence="17">
    <location>
        <begin position="938"/>
        <end position="958"/>
    </location>
</feature>
<dbReference type="InterPro" id="IPR027417">
    <property type="entry name" value="P-loop_NTPase"/>
</dbReference>
<dbReference type="Gene3D" id="1.10.486.10">
    <property type="entry name" value="PCRA, domain 4"/>
    <property type="match status" value="1"/>
</dbReference>
<feature type="binding site" evidence="15">
    <location>
        <position position="1108"/>
    </location>
    <ligand>
        <name>Mg(2+)</name>
        <dbReference type="ChEBI" id="CHEBI:18420"/>
    </ligand>
</feature>
<dbReference type="PANTHER" id="PTHR11070:SF23">
    <property type="entry name" value="RECBCD ENZYME SUBUNIT RECB"/>
    <property type="match status" value="1"/>
</dbReference>
<evidence type="ECO:0000256" key="2">
    <source>
        <dbReference type="ARBA" id="ARBA00022723"/>
    </source>
</evidence>
<keyword evidence="8 15" id="KW-0067">ATP-binding</keyword>
<dbReference type="InterPro" id="IPR004586">
    <property type="entry name" value="RecB"/>
</dbReference>
<evidence type="ECO:0000256" key="12">
    <source>
        <dbReference type="ARBA" id="ARBA00023235"/>
    </source>
</evidence>
<keyword evidence="1 15" id="KW-0540">Nuclease</keyword>
<evidence type="ECO:0000256" key="5">
    <source>
        <dbReference type="ARBA" id="ARBA00022801"/>
    </source>
</evidence>
<keyword evidence="9 15" id="KW-0460">Magnesium</keyword>
<keyword evidence="2 15" id="KW-0479">Metal-binding</keyword>
<dbReference type="InterPro" id="IPR000212">
    <property type="entry name" value="DNA_helicase_UvrD/REP"/>
</dbReference>
<dbReference type="AlphaFoldDB" id="A0A934T1K6"/>
<feature type="domain" description="UvrD-like helicase C-terminal" evidence="19">
    <location>
        <begin position="500"/>
        <end position="766"/>
    </location>
</feature>
<evidence type="ECO:0000256" key="14">
    <source>
        <dbReference type="ARBA" id="ARBA00048988"/>
    </source>
</evidence>
<dbReference type="Gene3D" id="1.10.3170.10">
    <property type="entry name" value="Recbcd, chain B, domain 2"/>
    <property type="match status" value="1"/>
</dbReference>
<dbReference type="PROSITE" id="PS51217">
    <property type="entry name" value="UVRD_HELICASE_CTER"/>
    <property type="match status" value="1"/>
</dbReference>
<comment type="domain">
    <text evidence="15">The N-terminal DNA-binding domain is a ssDNA-dependent ATPase and has ATP-dependent 3'-5' helicase function. This domain interacts with RecC.</text>
</comment>
<accession>A0A934T1K6</accession>
<keyword evidence="5 15" id="KW-0378">Hydrolase</keyword>
<keyword evidence="12 15" id="KW-0413">Isomerase</keyword>
<keyword evidence="21" id="KW-1185">Reference proteome</keyword>
<keyword evidence="7 15" id="KW-0269">Exonuclease</keyword>
<dbReference type="GO" id="GO:0005829">
    <property type="term" value="C:cytosol"/>
    <property type="evidence" value="ECO:0007669"/>
    <property type="project" value="TreeGrafter"/>
</dbReference>
<comment type="similarity">
    <text evidence="15">Belongs to the helicase family. UvrD subfamily.</text>
</comment>
<dbReference type="InterPro" id="IPR011604">
    <property type="entry name" value="PDDEXK-like_dom_sf"/>
</dbReference>
<evidence type="ECO:0000256" key="4">
    <source>
        <dbReference type="ARBA" id="ARBA00022763"/>
    </source>
</evidence>
<evidence type="ECO:0000256" key="16">
    <source>
        <dbReference type="PROSITE-ProRule" id="PRU00560"/>
    </source>
</evidence>
<dbReference type="SUPFAM" id="SSF52540">
    <property type="entry name" value="P-loop containing nucleoside triphosphate hydrolases"/>
    <property type="match status" value="1"/>
</dbReference>
<dbReference type="Pfam" id="PF13361">
    <property type="entry name" value="UvrD_C"/>
    <property type="match status" value="1"/>
</dbReference>
<dbReference type="GO" id="GO:0043138">
    <property type="term" value="F:3'-5' DNA helicase activity"/>
    <property type="evidence" value="ECO:0007669"/>
    <property type="project" value="UniProtKB-UniRule"/>
</dbReference>
<dbReference type="InterPro" id="IPR011335">
    <property type="entry name" value="Restrct_endonuc-II-like"/>
</dbReference>
<comment type="subunit">
    <text evidence="15">Heterotrimer of RecB, RecC and RecD. All subunits contribute to DNA-binding. Interacts with RecA.</text>
</comment>
<dbReference type="GO" id="GO:0000724">
    <property type="term" value="P:double-strand break repair via homologous recombination"/>
    <property type="evidence" value="ECO:0007669"/>
    <property type="project" value="UniProtKB-UniRule"/>
</dbReference>
<feature type="binding site" evidence="15">
    <location>
        <position position="982"/>
    </location>
    <ligand>
        <name>Mg(2+)</name>
        <dbReference type="ChEBI" id="CHEBI:18420"/>
    </ligand>
</feature>
<evidence type="ECO:0000256" key="6">
    <source>
        <dbReference type="ARBA" id="ARBA00022806"/>
    </source>
</evidence>
<dbReference type="InterPro" id="IPR038726">
    <property type="entry name" value="PDDEXK_AddAB-type"/>
</dbReference>
<dbReference type="RefSeq" id="WP_200598500.1">
    <property type="nucleotide sequence ID" value="NZ_JAEPBG010000039.1"/>
</dbReference>
<comment type="miscellaneous">
    <text evidence="15">In the RecBCD complex, RecB has a slow 3'-5' helicase, an exonuclease activity and loads RecA onto ssDNA, RecD has a fast 5'-3' helicase activity, while RecC stimulates the ATPase and processivity of the RecB helicase and contributes to recognition of the Chi site.</text>
</comment>
<comment type="catalytic activity">
    <reaction evidence="14 15">
        <text>ATP + H2O = ADP + phosphate + H(+)</text>
        <dbReference type="Rhea" id="RHEA:13065"/>
        <dbReference type="ChEBI" id="CHEBI:15377"/>
        <dbReference type="ChEBI" id="CHEBI:15378"/>
        <dbReference type="ChEBI" id="CHEBI:30616"/>
        <dbReference type="ChEBI" id="CHEBI:43474"/>
        <dbReference type="ChEBI" id="CHEBI:456216"/>
        <dbReference type="EC" id="5.6.2.4"/>
    </reaction>
</comment>
<dbReference type="EMBL" id="JAEPBG010000039">
    <property type="protein sequence ID" value="MBK4739131.1"/>
    <property type="molecule type" value="Genomic_DNA"/>
</dbReference>
<feature type="region of interest" description="DNA-binding and helicase activity, interacts with RecC" evidence="15">
    <location>
        <begin position="1"/>
        <end position="903"/>
    </location>
</feature>
<comment type="function">
    <text evidence="15">A helicase/nuclease that prepares dsDNA breaks (DSB) for recombinational DNA repair. Binds to DSBs and unwinds DNA via a highly rapid and processive ATP-dependent bidirectional helicase activity. Unwinds dsDNA until it encounters a Chi (crossover hotspot instigator) sequence from the 3' direction. Cuts ssDNA a few nucleotides 3' to the Chi site. The properties and activities of the enzyme are changed at Chi. The Chi-altered holoenzyme produces a long 3'-ssDNA overhang and facilitates RecA-binding to the ssDNA for homologous DNA recombination and repair. Holoenzyme degrades any linearized DNA that is unable to undergo homologous recombination. In the holoenzyme this subunit contributes ATPase, 3'-5' helicase, exonuclease activity and loads RecA onto ssDNA.</text>
</comment>
<sequence>MIPELQPIAFPLSGARLIEASAGTGKTWTIAALYLRLVLGHGGEDGYVRPLAPSEILVMTFTRAATRELSDRIRQRLLQAAACFRGESEPEDDFMADLLDAYPEGQAREAAAYRLALAAEAMDDAAVFTIDAWCQRMLREHAFDSGCLFDEELVSSEEEIFRHAVRDYWRHHVYALNADMLAEVRGCWQHLHALEEAIRPLVARAELFGEHRAETLGALALRERGRQRERVALLKAGWEMRIARMEAWIAKHRKALHGNRLRQATVDKCFEALREWIADDGMLHPGDGFAKGWSKLLPDFLCEVCNDAALVPIDDFDHVAPLYEALAALEPMRHLFMRHAAATIAARIDELKRRRRQFGFADMLTRLRLALEGANGAMLRRRIVAQFPVALIDEFQDTSPDQYRIFDALYRVADNDPGTALLLIGDPKQAIYGFRGADIHSYLAARRATEGRHYRLGTNFRSTAQLVGAVNHLFLQAEGPAHPAGAFRFRTGAGNPLPFEAVAARGRDEILHASGTPVPALTLWCHAGDMLGAEAARRHFAELCAENIVSLLGDAGTGFISDERGFVPLRAADIAVLVRNRTEAAAVRQALQRRGVPSVYLSDKDSVYQGEEAADMLRWLRAVSSPLDASYAHAAFATRSAGLSLAALAELAVDDAAWEARVEQLKALRTVWQRQGILAMLRRFIHELGLPAMLLAQPGGERRLTNMLHLAELLQQASAQLDGEQALIRWFAEQIANDADGSDERILRLESDAELVKVVTVHKSKGLEYPLVFLPFACAARKIDRKNRRFFDYADDDGRRHIDFSLSDEALEAMERARMEEDLRLLYVAVTRARHALWLGLASTGSKSAPDGTIHESAFGYLLSGGAKVAPAELEAKLRAMCCDCEHIAITLCHAAPGMTPLPPRNDAIELLPPLQYESEFERHWTIASYTSLTRDLGAAPAPSTSAEEKLLDEEDGVDAGRPRDEAWHRFPRGALPGQFLHGLLEWMAVEGFAIVDEPDFDARLGERCDRAGWEHRREDAALWLRTAASVVLPPIGRSLAELEKPWPEMEFWIPASAASIDALDRLCRRHLLDGMPRQGLQARSLTGMLRGFQDLVFELDGRYWVLDYKSNALGNDDTAYDAAALAGAMAAHRYDVQGLIYQLALHRLLKARLGEEYDPAEKLGGAIFYFLRGVGNRDTRGCHLLAADAQLLDAVDALLANDKENFA</sequence>
<comment type="catalytic activity">
    <reaction evidence="13 15">
        <text>Couples ATP hydrolysis with the unwinding of duplex DNA by translocating in the 3'-5' direction.</text>
        <dbReference type="EC" id="5.6.2.4"/>
    </reaction>
</comment>
<reference evidence="20" key="1">
    <citation type="submission" date="2021-01" db="EMBL/GenBank/DDBJ databases">
        <title>Genome sequence of strain Noviherbaspirillum sp. DKR-6.</title>
        <authorList>
            <person name="Chaudhary D.K."/>
        </authorList>
    </citation>
    <scope>NUCLEOTIDE SEQUENCE</scope>
    <source>
        <strain evidence="20">DKR-6</strain>
    </source>
</reference>
<dbReference type="GO" id="GO:0008854">
    <property type="term" value="F:exodeoxyribonuclease V activity"/>
    <property type="evidence" value="ECO:0007669"/>
    <property type="project" value="UniProtKB-EC"/>
</dbReference>
<comment type="domain">
    <text evidence="15">The C-terminal domain has nuclease activity and interacts with RecD. It interacts with RecA, facilitating its loading onto ssDNA.</text>
</comment>
<dbReference type="Pfam" id="PF00580">
    <property type="entry name" value="UvrD-helicase"/>
    <property type="match status" value="1"/>
</dbReference>
<evidence type="ECO:0000256" key="10">
    <source>
        <dbReference type="ARBA" id="ARBA00023125"/>
    </source>
</evidence>